<comment type="caution">
    <text evidence="2">The sequence shown here is derived from an EMBL/GenBank/DDBJ whole genome shotgun (WGS) entry which is preliminary data.</text>
</comment>
<accession>A0A5C6D1L0</accession>
<gene>
    <name evidence="2" type="ORF">Poly41_66250</name>
</gene>
<feature type="signal peptide" evidence="1">
    <location>
        <begin position="1"/>
        <end position="24"/>
    </location>
</feature>
<proteinExistence type="predicted"/>
<dbReference type="AlphaFoldDB" id="A0A5C6D1L0"/>
<evidence type="ECO:0000313" key="2">
    <source>
        <dbReference type="EMBL" id="TWU30720.1"/>
    </source>
</evidence>
<dbReference type="OrthoDB" id="1185352at2"/>
<sequence precursor="true">MQNRSLNLLVFAVLLFAAPTSAVAQELYFPSSDRDWATVTPESLGWDMAALEEVFKLVEPHWRTRYLVELGQRLLNEKLPHQCLPGSVL</sequence>
<evidence type="ECO:0000256" key="1">
    <source>
        <dbReference type="SAM" id="SignalP"/>
    </source>
</evidence>
<evidence type="ECO:0000313" key="3">
    <source>
        <dbReference type="Proteomes" id="UP000319143"/>
    </source>
</evidence>
<keyword evidence="3" id="KW-1185">Reference proteome</keyword>
<dbReference type="RefSeq" id="WP_146531297.1">
    <property type="nucleotide sequence ID" value="NZ_SJPV01000021.1"/>
</dbReference>
<protein>
    <submittedName>
        <fullName evidence="2">Uncharacterized protein</fullName>
    </submittedName>
</protein>
<dbReference type="EMBL" id="SJPV01000021">
    <property type="protein sequence ID" value="TWU30720.1"/>
    <property type="molecule type" value="Genomic_DNA"/>
</dbReference>
<feature type="chain" id="PRO_5023033499" evidence="1">
    <location>
        <begin position="25"/>
        <end position="89"/>
    </location>
</feature>
<name>A0A5C6D1L0_9BACT</name>
<keyword evidence="1" id="KW-0732">Signal</keyword>
<reference evidence="2 3" key="1">
    <citation type="submission" date="2019-02" db="EMBL/GenBank/DDBJ databases">
        <title>Deep-cultivation of Planctomycetes and their phenomic and genomic characterization uncovers novel biology.</title>
        <authorList>
            <person name="Wiegand S."/>
            <person name="Jogler M."/>
            <person name="Boedeker C."/>
            <person name="Pinto D."/>
            <person name="Vollmers J."/>
            <person name="Rivas-Marin E."/>
            <person name="Kohn T."/>
            <person name="Peeters S.H."/>
            <person name="Heuer A."/>
            <person name="Rast P."/>
            <person name="Oberbeckmann S."/>
            <person name="Bunk B."/>
            <person name="Jeske O."/>
            <person name="Meyerdierks A."/>
            <person name="Storesund J.E."/>
            <person name="Kallscheuer N."/>
            <person name="Luecker S."/>
            <person name="Lage O.M."/>
            <person name="Pohl T."/>
            <person name="Merkel B.J."/>
            <person name="Hornburger P."/>
            <person name="Mueller R.-W."/>
            <person name="Bruemmer F."/>
            <person name="Labrenz M."/>
            <person name="Spormann A.M."/>
            <person name="Op Den Camp H."/>
            <person name="Overmann J."/>
            <person name="Amann R."/>
            <person name="Jetten M.S.M."/>
            <person name="Mascher T."/>
            <person name="Medema M.H."/>
            <person name="Devos D.P."/>
            <person name="Kaster A.-K."/>
            <person name="Ovreas L."/>
            <person name="Rohde M."/>
            <person name="Galperin M.Y."/>
            <person name="Jogler C."/>
        </authorList>
    </citation>
    <scope>NUCLEOTIDE SEQUENCE [LARGE SCALE GENOMIC DNA]</scope>
    <source>
        <strain evidence="2 3">Poly41</strain>
    </source>
</reference>
<organism evidence="2 3">
    <name type="scientific">Novipirellula artificiosorum</name>
    <dbReference type="NCBI Taxonomy" id="2528016"/>
    <lineage>
        <taxon>Bacteria</taxon>
        <taxon>Pseudomonadati</taxon>
        <taxon>Planctomycetota</taxon>
        <taxon>Planctomycetia</taxon>
        <taxon>Pirellulales</taxon>
        <taxon>Pirellulaceae</taxon>
        <taxon>Novipirellula</taxon>
    </lineage>
</organism>
<dbReference type="Proteomes" id="UP000319143">
    <property type="component" value="Unassembled WGS sequence"/>
</dbReference>